<keyword evidence="2" id="KW-1185">Reference proteome</keyword>
<gene>
    <name evidence="1" type="ORF">IDM40_26920</name>
</gene>
<accession>A0ABR9PEN6</accession>
<proteinExistence type="predicted"/>
<reference evidence="1 2" key="1">
    <citation type="submission" date="2020-09" db="EMBL/GenBank/DDBJ databases">
        <title>Diversity and distribution of actinomycetes associated with coral in the coast of Hainan.</title>
        <authorList>
            <person name="Li F."/>
        </authorList>
    </citation>
    <scope>NUCLEOTIDE SEQUENCE [LARGE SCALE GENOMIC DNA]</scope>
    <source>
        <strain evidence="1 2">HNM0947</strain>
    </source>
</reference>
<dbReference type="RefSeq" id="WP_193124889.1">
    <property type="nucleotide sequence ID" value="NZ_JADBGI010000040.1"/>
</dbReference>
<organism evidence="1 2">
    <name type="scientific">Nocardiopsis coralli</name>
    <dbReference type="NCBI Taxonomy" id="2772213"/>
    <lineage>
        <taxon>Bacteria</taxon>
        <taxon>Bacillati</taxon>
        <taxon>Actinomycetota</taxon>
        <taxon>Actinomycetes</taxon>
        <taxon>Streptosporangiales</taxon>
        <taxon>Nocardiopsidaceae</taxon>
        <taxon>Nocardiopsis</taxon>
    </lineage>
</organism>
<evidence type="ECO:0000313" key="1">
    <source>
        <dbReference type="EMBL" id="MBE3002305.1"/>
    </source>
</evidence>
<protein>
    <submittedName>
        <fullName evidence="1">Lasso RiPP family leader peptide-containing protein</fullName>
    </submittedName>
</protein>
<evidence type="ECO:0000313" key="2">
    <source>
        <dbReference type="Proteomes" id="UP000806528"/>
    </source>
</evidence>
<dbReference type="NCBIfam" id="NF033521">
    <property type="entry name" value="lasso_leader_L3"/>
    <property type="match status" value="1"/>
</dbReference>
<dbReference type="Proteomes" id="UP000806528">
    <property type="component" value="Unassembled WGS sequence"/>
</dbReference>
<dbReference type="EMBL" id="JADBGI010000040">
    <property type="protein sequence ID" value="MBE3002305.1"/>
    <property type="molecule type" value="Genomic_DNA"/>
</dbReference>
<name>A0ABR9PEN6_9ACTN</name>
<sequence>MYRPPMLTEIAAFKKDTNGAGSATERDLLGFRAVFVVHPPW</sequence>
<comment type="caution">
    <text evidence="1">The sequence shown here is derived from an EMBL/GenBank/DDBJ whole genome shotgun (WGS) entry which is preliminary data.</text>
</comment>